<feature type="region of interest" description="Disordered" evidence="1">
    <location>
        <begin position="51"/>
        <end position="115"/>
    </location>
</feature>
<keyword evidence="2" id="KW-0472">Membrane</keyword>
<evidence type="ECO:0000256" key="2">
    <source>
        <dbReference type="SAM" id="Phobius"/>
    </source>
</evidence>
<evidence type="ECO:0000256" key="1">
    <source>
        <dbReference type="SAM" id="MobiDB-lite"/>
    </source>
</evidence>
<name>A0ABN3U6E2_9ACTN</name>
<dbReference type="EMBL" id="BAAATZ010000009">
    <property type="protein sequence ID" value="GAA2725493.1"/>
    <property type="molecule type" value="Genomic_DNA"/>
</dbReference>
<keyword evidence="2" id="KW-1133">Transmembrane helix</keyword>
<sequence>MRADFDRVYSPPEPPEESRWRPRGWQVALVSFLLAAGAVFFVAPLLFSGSPEEGAMPTLTSEQEDTSADPPDRADPGTEEGEEGTGEPSETAGPEPTASSPAAVDPGGGPLTELPKKVCESVPEKVFLRWVPKGEVEEYGGSRAGSCGYTGGGGDDFHYLRLETRLGEPTGDLDPISTAQWSFSQDYQQQKEDKITRTLLLERIPGLGEEAFRRVYADVGEPRMTTARVEVRVRNVIVTVSYSRTYGKKPQEEQKACLDGALEVAEEALRAYS</sequence>
<feature type="compositionally biased region" description="Low complexity" evidence="1">
    <location>
        <begin position="86"/>
        <end position="97"/>
    </location>
</feature>
<reference evidence="3 4" key="1">
    <citation type="journal article" date="2019" name="Int. J. Syst. Evol. Microbiol.">
        <title>The Global Catalogue of Microorganisms (GCM) 10K type strain sequencing project: providing services to taxonomists for standard genome sequencing and annotation.</title>
        <authorList>
            <consortium name="The Broad Institute Genomics Platform"/>
            <consortium name="The Broad Institute Genome Sequencing Center for Infectious Disease"/>
            <person name="Wu L."/>
            <person name="Ma J."/>
        </authorList>
    </citation>
    <scope>NUCLEOTIDE SEQUENCE [LARGE SCALE GENOMIC DNA]</scope>
    <source>
        <strain evidence="3 4">JCM 8201</strain>
    </source>
</reference>
<comment type="caution">
    <text evidence="3">The sequence shown here is derived from an EMBL/GenBank/DDBJ whole genome shotgun (WGS) entry which is preliminary data.</text>
</comment>
<protein>
    <recommendedName>
        <fullName evidence="5">DUF3558 domain-containing protein</fullName>
    </recommendedName>
</protein>
<gene>
    <name evidence="3" type="ORF">GCM10010439_25540</name>
</gene>
<evidence type="ECO:0000313" key="3">
    <source>
        <dbReference type="EMBL" id="GAA2725493.1"/>
    </source>
</evidence>
<feature type="transmembrane region" description="Helical" evidence="2">
    <location>
        <begin position="27"/>
        <end position="47"/>
    </location>
</feature>
<feature type="region of interest" description="Disordered" evidence="1">
    <location>
        <begin position="1"/>
        <end position="23"/>
    </location>
</feature>
<evidence type="ECO:0000313" key="4">
    <source>
        <dbReference type="Proteomes" id="UP001501842"/>
    </source>
</evidence>
<accession>A0ABN3U6E2</accession>
<keyword evidence="2" id="KW-0812">Transmembrane</keyword>
<proteinExistence type="predicted"/>
<keyword evidence="4" id="KW-1185">Reference proteome</keyword>
<dbReference type="RefSeq" id="WP_344450541.1">
    <property type="nucleotide sequence ID" value="NZ_BAAATZ010000009.1"/>
</dbReference>
<evidence type="ECO:0008006" key="5">
    <source>
        <dbReference type="Google" id="ProtNLM"/>
    </source>
</evidence>
<organism evidence="3 4">
    <name type="scientific">Actinocorallia aurantiaca</name>
    <dbReference type="NCBI Taxonomy" id="46204"/>
    <lineage>
        <taxon>Bacteria</taxon>
        <taxon>Bacillati</taxon>
        <taxon>Actinomycetota</taxon>
        <taxon>Actinomycetes</taxon>
        <taxon>Streptosporangiales</taxon>
        <taxon>Thermomonosporaceae</taxon>
        <taxon>Actinocorallia</taxon>
    </lineage>
</organism>
<dbReference type="Proteomes" id="UP001501842">
    <property type="component" value="Unassembled WGS sequence"/>
</dbReference>